<gene>
    <name evidence="1" type="ORF">NLG97_g11080</name>
</gene>
<name>A0ACC1QD68_9HYPO</name>
<sequence>MTHLQQSLNSSSVAETLATYDQWADTYNQDVESEGYTAPQLASDYVSKYLNAAAIASARILDAGCGTGLVGQHLAKRGARRIDGVDLSPGMLEVARKTGAYESLTTGDLSQWLDVDSAVYDALTCVGTLTQGHLGPGALDQLLRVVKPGGLVVATVRDTVWEMNGYKEKVKTFIADGRAHLVTDDFCVHRVAKDVNLIYVVLRLQ</sequence>
<proteinExistence type="predicted"/>
<organism evidence="1 2">
    <name type="scientific">Lecanicillium saksenae</name>
    <dbReference type="NCBI Taxonomy" id="468837"/>
    <lineage>
        <taxon>Eukaryota</taxon>
        <taxon>Fungi</taxon>
        <taxon>Dikarya</taxon>
        <taxon>Ascomycota</taxon>
        <taxon>Pezizomycotina</taxon>
        <taxon>Sordariomycetes</taxon>
        <taxon>Hypocreomycetidae</taxon>
        <taxon>Hypocreales</taxon>
        <taxon>Cordycipitaceae</taxon>
        <taxon>Lecanicillium</taxon>
    </lineage>
</organism>
<reference evidence="1" key="1">
    <citation type="submission" date="2022-07" db="EMBL/GenBank/DDBJ databases">
        <title>Genome Sequence of Lecanicillium saksenae.</title>
        <authorList>
            <person name="Buettner E."/>
        </authorList>
    </citation>
    <scope>NUCLEOTIDE SEQUENCE</scope>
    <source>
        <strain evidence="1">VT-O1</strain>
    </source>
</reference>
<accession>A0ACC1QD68</accession>
<dbReference type="Proteomes" id="UP001148737">
    <property type="component" value="Unassembled WGS sequence"/>
</dbReference>
<dbReference type="EMBL" id="JANAKD010003232">
    <property type="protein sequence ID" value="KAJ3472332.1"/>
    <property type="molecule type" value="Genomic_DNA"/>
</dbReference>
<evidence type="ECO:0000313" key="2">
    <source>
        <dbReference type="Proteomes" id="UP001148737"/>
    </source>
</evidence>
<evidence type="ECO:0000313" key="1">
    <source>
        <dbReference type="EMBL" id="KAJ3472332.1"/>
    </source>
</evidence>
<keyword evidence="2" id="KW-1185">Reference proteome</keyword>
<comment type="caution">
    <text evidence="1">The sequence shown here is derived from an EMBL/GenBank/DDBJ whole genome shotgun (WGS) entry which is preliminary data.</text>
</comment>
<protein>
    <submittedName>
        <fullName evidence="1">Uncharacterized protein</fullName>
    </submittedName>
</protein>